<protein>
    <submittedName>
        <fullName evidence="1">Heat shock protein C</fullName>
    </submittedName>
</protein>
<accession>A0A0W1ABX4</accession>
<comment type="caution">
    <text evidence="1">The sequence shown here is derived from an EMBL/GenBank/DDBJ whole genome shotgun (WGS) entry which is preliminary data.</text>
</comment>
<dbReference type="Proteomes" id="UP000054729">
    <property type="component" value="Unassembled WGS sequence"/>
</dbReference>
<dbReference type="RefSeq" id="WP_058480322.1">
    <property type="nucleotide sequence ID" value="NZ_CAAAIQ010000026.1"/>
</dbReference>
<name>A0A0W1ABX4_9GAMM</name>
<reference evidence="1 2" key="1">
    <citation type="submission" date="2015-11" db="EMBL/GenBank/DDBJ databases">
        <title>Genomic analysis of 38 Legionella species identifies large and diverse effector repertoires.</title>
        <authorList>
            <person name="Burstein D."/>
            <person name="Amaro F."/>
            <person name="Zusman T."/>
            <person name="Lifshitz Z."/>
            <person name="Cohen O."/>
            <person name="Gilbert J.A."/>
            <person name="Pupko T."/>
            <person name="Shuman H.A."/>
            <person name="Segal G."/>
        </authorList>
    </citation>
    <scope>NUCLEOTIDE SEQUENCE [LARGE SCALE GENOMIC DNA]</scope>
    <source>
        <strain evidence="1 2">ATCC 51914</strain>
    </source>
</reference>
<dbReference type="AlphaFoldDB" id="A0A0W1ABX4"/>
<sequence>MFTGDCVIKIWKPFNYQQVLYDLTHLNEFEWTFVQAAKTNKPEIRYVFRIEFGLHCFTRGLNTHKKELWDDVPSDLLYSDSREQRIFDFNRYELSKKLPEITKELSKKKCFHTGKENFFIIELLNEQGLRQEYEVYFQVSKSQGKLKLFVQSAYIRDSNHRTSQPKKQKISFFVIAHNVQTNKKIKLPPK</sequence>
<keyword evidence="2" id="KW-1185">Reference proteome</keyword>
<dbReference type="PATRIC" id="fig|66969.6.peg.1783"/>
<dbReference type="EMBL" id="LNZB01000038">
    <property type="protein sequence ID" value="KTD78863.1"/>
    <property type="molecule type" value="Genomic_DNA"/>
</dbReference>
<dbReference type="OrthoDB" id="514079at2"/>
<organism evidence="1 2">
    <name type="scientific">Legionella waltersii</name>
    <dbReference type="NCBI Taxonomy" id="66969"/>
    <lineage>
        <taxon>Bacteria</taxon>
        <taxon>Pseudomonadati</taxon>
        <taxon>Pseudomonadota</taxon>
        <taxon>Gammaproteobacteria</taxon>
        <taxon>Legionellales</taxon>
        <taxon>Legionellaceae</taxon>
        <taxon>Legionella</taxon>
    </lineage>
</organism>
<proteinExistence type="predicted"/>
<gene>
    <name evidence="1" type="primary">htrC</name>
    <name evidence="1" type="ORF">Lwal_1633</name>
</gene>
<evidence type="ECO:0000313" key="2">
    <source>
        <dbReference type="Proteomes" id="UP000054729"/>
    </source>
</evidence>
<evidence type="ECO:0000313" key="1">
    <source>
        <dbReference type="EMBL" id="KTD78863.1"/>
    </source>
</evidence>
<keyword evidence="1" id="KW-0346">Stress response</keyword>